<accession>A0A5R8KAJ2</accession>
<feature type="transmembrane region" description="Helical" evidence="6">
    <location>
        <begin position="54"/>
        <end position="76"/>
    </location>
</feature>
<evidence type="ECO:0000256" key="2">
    <source>
        <dbReference type="ARBA" id="ARBA00022448"/>
    </source>
</evidence>
<sequence>MASTTISTSNDGKEPELRKSLGAWQVALYGLGSMLGAGIYALVGKAAGTLGNAIWLAFLAAMVVAMLTGLSYACVGSRYARAGGAAYVTHRALKRPWLSYVVGLCVTMSGLTSMATGSQAMAETLGRGLNMELPVKLVAIFIVLLVGLVIYRGIRESMWLNILCTGVEAVGLLFIIAVGMRFWGGVDYMETPVAQPGEETGNAILMMLVLQGAVLMFFSFIGFEDILNISEEVKNPERNVPIGLLSAMVVATMIYMAVAITAVSVIPWQELSESKAPLMEVAKKAAPWFNNIDTVYIGITLFAIGNTALLNYIMGSRLLYGMSRQGLLPPVLGKVHHKRRTPHVAIMVLFVVVTGLILSGNVKALAESTVLLLLMVFTMVNISLLVLKLRPGEPRGGFEVPLVVPILGALVCLILIAVRVQAAWTSADPQSHVAPLVALAIVVVSLGLFFLLKPFKAMTEGD</sequence>
<dbReference type="AlphaFoldDB" id="A0A5R8KAJ2"/>
<dbReference type="PANTHER" id="PTHR43243">
    <property type="entry name" value="INNER MEMBRANE TRANSPORTER YGJI-RELATED"/>
    <property type="match status" value="1"/>
</dbReference>
<feature type="transmembrane region" description="Helical" evidence="6">
    <location>
        <begin position="295"/>
        <end position="314"/>
    </location>
</feature>
<dbReference type="PIRSF" id="PIRSF006060">
    <property type="entry name" value="AA_transporter"/>
    <property type="match status" value="1"/>
</dbReference>
<evidence type="ECO:0000256" key="4">
    <source>
        <dbReference type="ARBA" id="ARBA00022989"/>
    </source>
</evidence>
<dbReference type="PANTHER" id="PTHR43243:SF4">
    <property type="entry name" value="CATIONIC AMINO ACID TRANSPORTER 4"/>
    <property type="match status" value="1"/>
</dbReference>
<keyword evidence="2" id="KW-0813">Transport</keyword>
<dbReference type="InterPro" id="IPR002293">
    <property type="entry name" value="AA/rel_permease1"/>
</dbReference>
<dbReference type="EMBL" id="VAUV01000014">
    <property type="protein sequence ID" value="TLD69332.1"/>
    <property type="molecule type" value="Genomic_DNA"/>
</dbReference>
<comment type="subcellular location">
    <subcellularLocation>
        <location evidence="1">Membrane</location>
        <topology evidence="1">Multi-pass membrane protein</topology>
    </subcellularLocation>
</comment>
<keyword evidence="3 6" id="KW-0812">Transmembrane</keyword>
<dbReference type="Pfam" id="PF13520">
    <property type="entry name" value="AA_permease_2"/>
    <property type="match status" value="1"/>
</dbReference>
<keyword evidence="8" id="KW-1185">Reference proteome</keyword>
<keyword evidence="4 6" id="KW-1133">Transmembrane helix</keyword>
<proteinExistence type="predicted"/>
<feature type="transmembrane region" description="Helical" evidence="6">
    <location>
        <begin position="399"/>
        <end position="420"/>
    </location>
</feature>
<dbReference type="Gene3D" id="1.20.1740.10">
    <property type="entry name" value="Amino acid/polyamine transporter I"/>
    <property type="match status" value="1"/>
</dbReference>
<gene>
    <name evidence="7" type="ORF">FEM03_18355</name>
</gene>
<feature type="transmembrane region" description="Helical" evidence="6">
    <location>
        <begin position="133"/>
        <end position="151"/>
    </location>
</feature>
<evidence type="ECO:0000313" key="7">
    <source>
        <dbReference type="EMBL" id="TLD69332.1"/>
    </source>
</evidence>
<reference evidence="7 8" key="1">
    <citation type="submission" date="2019-05" db="EMBL/GenBank/DDBJ databases">
        <title>Verrucobacter flavum gen. nov., sp. nov. a new member of the family Verrucomicrobiaceae.</title>
        <authorList>
            <person name="Szuroczki S."/>
            <person name="Abbaszade G."/>
            <person name="Szabo A."/>
            <person name="Felfoldi T."/>
            <person name="Schumann P."/>
            <person name="Boka K."/>
            <person name="Keki Z."/>
            <person name="Toumi M."/>
            <person name="Toth E."/>
        </authorList>
    </citation>
    <scope>NUCLEOTIDE SEQUENCE [LARGE SCALE GENOMIC DNA]</scope>
    <source>
        <strain evidence="7 8">MG-N-17</strain>
    </source>
</reference>
<dbReference type="Proteomes" id="UP000306196">
    <property type="component" value="Unassembled WGS sequence"/>
</dbReference>
<evidence type="ECO:0000256" key="1">
    <source>
        <dbReference type="ARBA" id="ARBA00004141"/>
    </source>
</evidence>
<feature type="transmembrane region" description="Helical" evidence="6">
    <location>
        <begin position="368"/>
        <end position="387"/>
    </location>
</feature>
<feature type="transmembrane region" description="Helical" evidence="6">
    <location>
        <begin position="21"/>
        <end position="42"/>
    </location>
</feature>
<evidence type="ECO:0000256" key="6">
    <source>
        <dbReference type="SAM" id="Phobius"/>
    </source>
</evidence>
<evidence type="ECO:0000256" key="5">
    <source>
        <dbReference type="ARBA" id="ARBA00023136"/>
    </source>
</evidence>
<comment type="caution">
    <text evidence="7">The sequence shown here is derived from an EMBL/GenBank/DDBJ whole genome shotgun (WGS) entry which is preliminary data.</text>
</comment>
<name>A0A5R8KAJ2_9BACT</name>
<dbReference type="RefSeq" id="WP_138087748.1">
    <property type="nucleotide sequence ID" value="NZ_VAUV01000014.1"/>
</dbReference>
<feature type="transmembrane region" description="Helical" evidence="6">
    <location>
        <begin position="432"/>
        <end position="452"/>
    </location>
</feature>
<dbReference type="GO" id="GO:0016020">
    <property type="term" value="C:membrane"/>
    <property type="evidence" value="ECO:0007669"/>
    <property type="project" value="UniProtKB-SubCell"/>
</dbReference>
<organism evidence="7 8">
    <name type="scientific">Phragmitibacter flavus</name>
    <dbReference type="NCBI Taxonomy" id="2576071"/>
    <lineage>
        <taxon>Bacteria</taxon>
        <taxon>Pseudomonadati</taxon>
        <taxon>Verrucomicrobiota</taxon>
        <taxon>Verrucomicrobiia</taxon>
        <taxon>Verrucomicrobiales</taxon>
        <taxon>Verrucomicrobiaceae</taxon>
        <taxon>Phragmitibacter</taxon>
    </lineage>
</organism>
<keyword evidence="5 6" id="KW-0472">Membrane</keyword>
<feature type="transmembrane region" description="Helical" evidence="6">
    <location>
        <begin position="158"/>
        <end position="183"/>
    </location>
</feature>
<evidence type="ECO:0000313" key="8">
    <source>
        <dbReference type="Proteomes" id="UP000306196"/>
    </source>
</evidence>
<protein>
    <submittedName>
        <fullName evidence="7">Amino acid permease</fullName>
    </submittedName>
</protein>
<feature type="transmembrane region" description="Helical" evidence="6">
    <location>
        <begin position="244"/>
        <end position="268"/>
    </location>
</feature>
<evidence type="ECO:0000256" key="3">
    <source>
        <dbReference type="ARBA" id="ARBA00022692"/>
    </source>
</evidence>
<dbReference type="OrthoDB" id="178667at2"/>
<dbReference type="GO" id="GO:0015171">
    <property type="term" value="F:amino acid transmembrane transporter activity"/>
    <property type="evidence" value="ECO:0007669"/>
    <property type="project" value="TreeGrafter"/>
</dbReference>
<feature type="transmembrane region" description="Helical" evidence="6">
    <location>
        <begin position="344"/>
        <end position="362"/>
    </location>
</feature>
<feature type="transmembrane region" description="Helical" evidence="6">
    <location>
        <begin position="97"/>
        <end position="121"/>
    </location>
</feature>
<feature type="transmembrane region" description="Helical" evidence="6">
    <location>
        <begin position="203"/>
        <end position="223"/>
    </location>
</feature>